<comment type="similarity">
    <text evidence="7">Belongs to the binding-protein-dependent transport system permease family.</text>
</comment>
<comment type="subcellular location">
    <subcellularLocation>
        <location evidence="1 7">Cell membrane</location>
        <topology evidence="1 7">Multi-pass membrane protein</topology>
    </subcellularLocation>
</comment>
<dbReference type="PANTHER" id="PTHR43163:SF6">
    <property type="entry name" value="DIPEPTIDE TRANSPORT SYSTEM PERMEASE PROTEIN DPPB-RELATED"/>
    <property type="match status" value="1"/>
</dbReference>
<keyword evidence="10" id="KW-1185">Reference proteome</keyword>
<evidence type="ECO:0000256" key="3">
    <source>
        <dbReference type="ARBA" id="ARBA00022475"/>
    </source>
</evidence>
<dbReference type="AlphaFoldDB" id="A0AB73SZJ8"/>
<keyword evidence="5 7" id="KW-1133">Transmembrane helix</keyword>
<dbReference type="Gene3D" id="1.10.3720.10">
    <property type="entry name" value="MetI-like"/>
    <property type="match status" value="1"/>
</dbReference>
<evidence type="ECO:0000256" key="6">
    <source>
        <dbReference type="ARBA" id="ARBA00023136"/>
    </source>
</evidence>
<dbReference type="Pfam" id="PF00528">
    <property type="entry name" value="BPD_transp_1"/>
    <property type="match status" value="1"/>
</dbReference>
<feature type="transmembrane region" description="Helical" evidence="7">
    <location>
        <begin position="136"/>
        <end position="161"/>
    </location>
</feature>
<evidence type="ECO:0000313" key="10">
    <source>
        <dbReference type="Proteomes" id="UP000245412"/>
    </source>
</evidence>
<keyword evidence="2 7" id="KW-0813">Transport</keyword>
<dbReference type="Proteomes" id="UP000245412">
    <property type="component" value="Unassembled WGS sequence"/>
</dbReference>
<dbReference type="InterPro" id="IPR035906">
    <property type="entry name" value="MetI-like_sf"/>
</dbReference>
<gene>
    <name evidence="9" type="ORF">C7383_11527</name>
</gene>
<evidence type="ECO:0000259" key="8">
    <source>
        <dbReference type="PROSITE" id="PS50928"/>
    </source>
</evidence>
<proteinExistence type="inferred from homology"/>
<protein>
    <submittedName>
        <fullName evidence="9">Peptide/nickel transport system permease protein</fullName>
    </submittedName>
</protein>
<dbReference type="SUPFAM" id="SSF161098">
    <property type="entry name" value="MetI-like"/>
    <property type="match status" value="1"/>
</dbReference>
<evidence type="ECO:0000256" key="2">
    <source>
        <dbReference type="ARBA" id="ARBA00022448"/>
    </source>
</evidence>
<comment type="caution">
    <text evidence="9">The sequence shown here is derived from an EMBL/GenBank/DDBJ whole genome shotgun (WGS) entry which is preliminary data.</text>
</comment>
<evidence type="ECO:0000256" key="7">
    <source>
        <dbReference type="RuleBase" id="RU363032"/>
    </source>
</evidence>
<name>A0AB73SZJ8_9FIRM</name>
<accession>A0AB73SZJ8</accession>
<feature type="transmembrane region" description="Helical" evidence="7">
    <location>
        <begin position="181"/>
        <end position="199"/>
    </location>
</feature>
<evidence type="ECO:0000256" key="1">
    <source>
        <dbReference type="ARBA" id="ARBA00004651"/>
    </source>
</evidence>
<dbReference type="GO" id="GO:0055085">
    <property type="term" value="P:transmembrane transport"/>
    <property type="evidence" value="ECO:0007669"/>
    <property type="project" value="InterPro"/>
</dbReference>
<dbReference type="Pfam" id="PF19300">
    <property type="entry name" value="BPD_transp_1_N"/>
    <property type="match status" value="1"/>
</dbReference>
<evidence type="ECO:0000313" key="9">
    <source>
        <dbReference type="EMBL" id="PWJ72877.1"/>
    </source>
</evidence>
<dbReference type="PROSITE" id="PS50928">
    <property type="entry name" value="ABC_TM1"/>
    <property type="match status" value="1"/>
</dbReference>
<dbReference type="CDD" id="cd06261">
    <property type="entry name" value="TM_PBP2"/>
    <property type="match status" value="1"/>
</dbReference>
<dbReference type="EMBL" id="QGGY01000015">
    <property type="protein sequence ID" value="PWJ72877.1"/>
    <property type="molecule type" value="Genomic_DNA"/>
</dbReference>
<evidence type="ECO:0000256" key="4">
    <source>
        <dbReference type="ARBA" id="ARBA00022692"/>
    </source>
</evidence>
<feature type="transmembrane region" description="Helical" evidence="7">
    <location>
        <begin position="243"/>
        <end position="265"/>
    </location>
</feature>
<feature type="domain" description="ABC transmembrane type-1" evidence="8">
    <location>
        <begin position="97"/>
        <end position="308"/>
    </location>
</feature>
<keyword evidence="6 7" id="KW-0472">Membrane</keyword>
<reference evidence="9 10" key="1">
    <citation type="submission" date="2018-05" db="EMBL/GenBank/DDBJ databases">
        <authorList>
            <person name="Goeker M."/>
            <person name="Huntemann M."/>
            <person name="Clum A."/>
            <person name="Pillay M."/>
            <person name="Palaniappan K."/>
            <person name="Varghese N."/>
            <person name="Mikhailova N."/>
            <person name="Stamatis D."/>
            <person name="Reddy T."/>
            <person name="Daum C."/>
            <person name="Shapiro N."/>
            <person name="Ivanova N."/>
            <person name="Kyrpides N."/>
            <person name="Woyke T."/>
        </authorList>
    </citation>
    <scope>NUCLEOTIDE SEQUENCE [LARGE SCALE GENOMIC DNA]</scope>
    <source>
        <strain evidence="9 10">DSM 26524</strain>
    </source>
</reference>
<dbReference type="InterPro" id="IPR000515">
    <property type="entry name" value="MetI-like"/>
</dbReference>
<feature type="transmembrane region" description="Helical" evidence="7">
    <location>
        <begin position="101"/>
        <end position="124"/>
    </location>
</feature>
<dbReference type="GO" id="GO:0005886">
    <property type="term" value="C:plasma membrane"/>
    <property type="evidence" value="ECO:0007669"/>
    <property type="project" value="UniProtKB-SubCell"/>
</dbReference>
<dbReference type="RefSeq" id="WP_109748057.1">
    <property type="nucleotide sequence ID" value="NZ_JANKBI010000015.1"/>
</dbReference>
<sequence length="318" mass="34772">MGKYIFKRLLIAVITFFGITVLVYVLASMAPGSPVEMILAGTNNLTEGDVARLEAQMGLDKPVYIQYLIWLKNVLSGNLGISYRTMRPVAEMVAERIGPTLMLTVAALILALCIAVPLGILSAHKPYSAWDYASSVFAFIGAATPNFFAAMILIFIFSIRLGVLPTSGMYDAGVKTTLPMLLRHMVLPVVTLMLQYVGIYTRHMRSSMMEVLGDDYIRTARAKGLREKSVVVSHAFRNALIPLVTQIGLSLPALIGGAIITEQVFSWPGMGTLMVQSINYRDYPTIMGITVLIAGFVLLGNIAVDLFYGVLDPRVSKR</sequence>
<organism evidence="9 10">
    <name type="scientific">Murimonas intestini</name>
    <dbReference type="NCBI Taxonomy" id="1337051"/>
    <lineage>
        <taxon>Bacteria</taxon>
        <taxon>Bacillati</taxon>
        <taxon>Bacillota</taxon>
        <taxon>Clostridia</taxon>
        <taxon>Lachnospirales</taxon>
        <taxon>Lachnospiraceae</taxon>
        <taxon>Murimonas</taxon>
    </lineage>
</organism>
<keyword evidence="4 7" id="KW-0812">Transmembrane</keyword>
<feature type="transmembrane region" description="Helical" evidence="7">
    <location>
        <begin position="9"/>
        <end position="27"/>
    </location>
</feature>
<keyword evidence="3" id="KW-1003">Cell membrane</keyword>
<dbReference type="PANTHER" id="PTHR43163">
    <property type="entry name" value="DIPEPTIDE TRANSPORT SYSTEM PERMEASE PROTEIN DPPB-RELATED"/>
    <property type="match status" value="1"/>
</dbReference>
<dbReference type="InterPro" id="IPR045621">
    <property type="entry name" value="BPD_transp_1_N"/>
</dbReference>
<evidence type="ECO:0000256" key="5">
    <source>
        <dbReference type="ARBA" id="ARBA00022989"/>
    </source>
</evidence>
<feature type="transmembrane region" description="Helical" evidence="7">
    <location>
        <begin position="285"/>
        <end position="311"/>
    </location>
</feature>